<protein>
    <submittedName>
        <fullName evidence="2">Uncharacterized protein</fullName>
    </submittedName>
</protein>
<evidence type="ECO:0000313" key="3">
    <source>
        <dbReference type="Proteomes" id="UP001328107"/>
    </source>
</evidence>
<accession>A0AAN5DD34</accession>
<feature type="compositionally biased region" description="Low complexity" evidence="1">
    <location>
        <begin position="158"/>
        <end position="169"/>
    </location>
</feature>
<dbReference type="AlphaFoldDB" id="A0AAN5DD34"/>
<proteinExistence type="predicted"/>
<reference evidence="3" key="1">
    <citation type="submission" date="2022-10" db="EMBL/GenBank/DDBJ databases">
        <title>Genome assembly of Pristionchus species.</title>
        <authorList>
            <person name="Yoshida K."/>
            <person name="Sommer R.J."/>
        </authorList>
    </citation>
    <scope>NUCLEOTIDE SEQUENCE [LARGE SCALE GENOMIC DNA]</scope>
    <source>
        <strain evidence="3">RS5460</strain>
    </source>
</reference>
<dbReference type="SUPFAM" id="SSF52058">
    <property type="entry name" value="L domain-like"/>
    <property type="match status" value="1"/>
</dbReference>
<dbReference type="InterPro" id="IPR032675">
    <property type="entry name" value="LRR_dom_sf"/>
</dbReference>
<feature type="region of interest" description="Disordered" evidence="1">
    <location>
        <begin position="153"/>
        <end position="177"/>
    </location>
</feature>
<dbReference type="PROSITE" id="PS51450">
    <property type="entry name" value="LRR"/>
    <property type="match status" value="1"/>
</dbReference>
<dbReference type="PANTHER" id="PTHR46282:SF2">
    <property type="entry name" value="LEUCINE-RICH MELANOCYTE DIFFERENTIATION-ASSOCIATED PROTEIN"/>
    <property type="match status" value="1"/>
</dbReference>
<dbReference type="Gene3D" id="3.80.10.10">
    <property type="entry name" value="Ribonuclease Inhibitor"/>
    <property type="match status" value="1"/>
</dbReference>
<dbReference type="InterPro" id="IPR001611">
    <property type="entry name" value="Leu-rich_rpt"/>
</dbReference>
<organism evidence="2 3">
    <name type="scientific">Pristionchus mayeri</name>
    <dbReference type="NCBI Taxonomy" id="1317129"/>
    <lineage>
        <taxon>Eukaryota</taxon>
        <taxon>Metazoa</taxon>
        <taxon>Ecdysozoa</taxon>
        <taxon>Nematoda</taxon>
        <taxon>Chromadorea</taxon>
        <taxon>Rhabditida</taxon>
        <taxon>Rhabditina</taxon>
        <taxon>Diplogasteromorpha</taxon>
        <taxon>Diplogasteroidea</taxon>
        <taxon>Neodiplogasteridae</taxon>
        <taxon>Pristionchus</taxon>
    </lineage>
</organism>
<evidence type="ECO:0000313" key="2">
    <source>
        <dbReference type="EMBL" id="GMR60806.1"/>
    </source>
</evidence>
<dbReference type="EMBL" id="BTRK01000006">
    <property type="protein sequence ID" value="GMR60806.1"/>
    <property type="molecule type" value="Genomic_DNA"/>
</dbReference>
<dbReference type="InterPro" id="IPR043313">
    <property type="entry name" value="LRMDA"/>
</dbReference>
<keyword evidence="3" id="KW-1185">Reference proteome</keyword>
<gene>
    <name evidence="2" type="ORF">PMAYCL1PPCAC_31001</name>
</gene>
<sequence length="177" mass="20328">MHPSRCYSRQPHSSIEHQHGVAVIDEKNRRIEVRDKALRNLPQVVIQNRLRLEHLNLDGNLLTENALNMPVFTRLKSLSLQRNKIRDISRLLEFLKARCPHLESLSLVGNPGWPLSQRGLIDKRYSMFRKQTECFLPHLLYIDSLPTDRELHSRAGTSIDSDGEGSSSIVTVDSEEL</sequence>
<dbReference type="Proteomes" id="UP001328107">
    <property type="component" value="Unassembled WGS sequence"/>
</dbReference>
<comment type="caution">
    <text evidence="2">The sequence shown here is derived from an EMBL/GenBank/DDBJ whole genome shotgun (WGS) entry which is preliminary data.</text>
</comment>
<evidence type="ECO:0000256" key="1">
    <source>
        <dbReference type="SAM" id="MobiDB-lite"/>
    </source>
</evidence>
<name>A0AAN5DD34_9BILA</name>
<dbReference type="PANTHER" id="PTHR46282">
    <property type="entry name" value="LEUCINE-RICH MELANOCYTE DIFFERENTIATION-ASSOCIATED PROTEIN"/>
    <property type="match status" value="1"/>
</dbReference>